<feature type="domain" description="Cleaved adhesin" evidence="2">
    <location>
        <begin position="11"/>
        <end position="125"/>
    </location>
</feature>
<dbReference type="NCBIfam" id="NF038128">
    <property type="entry name" value="choice_anch_J"/>
    <property type="match status" value="1"/>
</dbReference>
<dbReference type="InterPro" id="IPR011628">
    <property type="entry name" value="Cleaved_adhesin"/>
</dbReference>
<accession>A0A4Y9SN14</accession>
<sequence>MSAAHADDQQVLNEGFDNVPALNGWTQVNHSVPAGTGWFQGVPDVFASQAGAPNAYIGANYLGALNGMGSVDNWLITPTLDLGGTTTLSFFTSHAGDPGFMDKLEVRFAPGTGGGTDDFSTLLLTIGAADYPTAWQQFSASVNVDGPGRFAFRYLGDAANLNFIGIDSVSVVTAVPEPSLYLMLTFGLGLLATARRKFAQ</sequence>
<feature type="domain" description="Ice-binding protein C-terminal" evidence="1">
    <location>
        <begin position="174"/>
        <end position="197"/>
    </location>
</feature>
<dbReference type="InterPro" id="IPR013424">
    <property type="entry name" value="Ice-binding_C"/>
</dbReference>
<comment type="caution">
    <text evidence="3">The sequence shown here is derived from an EMBL/GenBank/DDBJ whole genome shotgun (WGS) entry which is preliminary data.</text>
</comment>
<keyword evidence="4" id="KW-1185">Reference proteome</keyword>
<gene>
    <name evidence="3" type="ORF">E4O92_22400</name>
</gene>
<evidence type="ECO:0000259" key="2">
    <source>
        <dbReference type="Pfam" id="PF07675"/>
    </source>
</evidence>
<protein>
    <submittedName>
        <fullName evidence="3">PEP-CTERM sorting domain-containing protein</fullName>
    </submittedName>
</protein>
<evidence type="ECO:0000259" key="1">
    <source>
        <dbReference type="Pfam" id="PF07589"/>
    </source>
</evidence>
<evidence type="ECO:0000313" key="3">
    <source>
        <dbReference type="EMBL" id="TFW28035.1"/>
    </source>
</evidence>
<dbReference type="EMBL" id="SPUM01000143">
    <property type="protein sequence ID" value="TFW28035.1"/>
    <property type="molecule type" value="Genomic_DNA"/>
</dbReference>
<dbReference type="Proteomes" id="UP000297258">
    <property type="component" value="Unassembled WGS sequence"/>
</dbReference>
<dbReference type="Pfam" id="PF07589">
    <property type="entry name" value="PEP-CTERM"/>
    <property type="match status" value="1"/>
</dbReference>
<dbReference type="SUPFAM" id="SSF49899">
    <property type="entry name" value="Concanavalin A-like lectins/glucanases"/>
    <property type="match status" value="1"/>
</dbReference>
<proteinExistence type="predicted"/>
<reference evidence="3 4" key="1">
    <citation type="submission" date="2019-03" db="EMBL/GenBank/DDBJ databases">
        <title>Draft genome of Massilia hortus sp. nov., a novel bacterial species of the Oxalobacteraceae family.</title>
        <authorList>
            <person name="Peta V."/>
            <person name="Raths R."/>
            <person name="Bucking H."/>
        </authorList>
    </citation>
    <scope>NUCLEOTIDE SEQUENCE [LARGE SCALE GENOMIC DNA]</scope>
    <source>
        <strain evidence="3 4">ONC3</strain>
    </source>
</reference>
<organism evidence="3 4">
    <name type="scientific">Massilia horti</name>
    <dbReference type="NCBI Taxonomy" id="2562153"/>
    <lineage>
        <taxon>Bacteria</taxon>
        <taxon>Pseudomonadati</taxon>
        <taxon>Pseudomonadota</taxon>
        <taxon>Betaproteobacteria</taxon>
        <taxon>Burkholderiales</taxon>
        <taxon>Oxalobacteraceae</taxon>
        <taxon>Telluria group</taxon>
        <taxon>Massilia</taxon>
    </lineage>
</organism>
<evidence type="ECO:0000313" key="4">
    <source>
        <dbReference type="Proteomes" id="UP000297258"/>
    </source>
</evidence>
<dbReference type="AlphaFoldDB" id="A0A4Y9SN14"/>
<dbReference type="NCBIfam" id="TIGR02595">
    <property type="entry name" value="PEP_CTERM"/>
    <property type="match status" value="1"/>
</dbReference>
<dbReference type="Pfam" id="PF07675">
    <property type="entry name" value="Cleaved_Adhesin"/>
    <property type="match status" value="1"/>
</dbReference>
<dbReference type="InterPro" id="IPR013320">
    <property type="entry name" value="ConA-like_dom_sf"/>
</dbReference>
<dbReference type="OrthoDB" id="8591592at2"/>
<name>A0A4Y9SN14_9BURK</name>
<dbReference type="Gene3D" id="2.60.120.200">
    <property type="match status" value="1"/>
</dbReference>